<organism evidence="7 8">
    <name type="scientific">candidate division WOR_3 bacterium SM23_42</name>
    <dbReference type="NCBI Taxonomy" id="1703779"/>
    <lineage>
        <taxon>Bacteria</taxon>
        <taxon>Bacteria division WOR-3</taxon>
    </lineage>
</organism>
<dbReference type="STRING" id="1703779.AMJ83_00165"/>
<keyword evidence="3" id="KW-0328">Glycosyltransferase</keyword>
<accession>A0A0S8FVF1</accession>
<dbReference type="EMBL" id="LJUJ01000001">
    <property type="protein sequence ID" value="KPK64661.1"/>
    <property type="molecule type" value="Genomic_DNA"/>
</dbReference>
<evidence type="ECO:0000256" key="3">
    <source>
        <dbReference type="ARBA" id="ARBA00022676"/>
    </source>
</evidence>
<dbReference type="Pfam" id="PF04101">
    <property type="entry name" value="Glyco_tran_28_C"/>
    <property type="match status" value="1"/>
</dbReference>
<dbReference type="SUPFAM" id="SSF53756">
    <property type="entry name" value="UDP-Glycosyltransferase/glycogen phosphorylase"/>
    <property type="match status" value="1"/>
</dbReference>
<dbReference type="Pfam" id="PF06925">
    <property type="entry name" value="MGDG_synth"/>
    <property type="match status" value="1"/>
</dbReference>
<sequence>MSSKTIWIVYSSRKGGHLFPSLALYERIAGRRGYGVQIINTLDISRFLSILDGISRIADLKLKKIYRWSYRNLEAGNQTTQGLYRLFEAILYRYGKVGEKLAWRFGRPDIILSIQPEINVVAELFKNWFRVPFHTVIIDLSIHGLWINRRIDHYYVPNESLKTDLRKYGVSEARITATGVPLRAGFSQAVKKRVRTTRRALGLSVDLCTVLLVGGLLGKMFDFKGVIESILDTHLPIQILAVFGKNDPAMAGVSELKNRCKYPMYIYGAVVEMHELIWASDVVISKPGAITMTEVMSLGKPMIVINPLGGSAQELRAARFLQESGAGLWIRNARELGATIKGLFKNKSKYEYMCRNAKALGQHNLRADRAIFKNIKRVLDGCEN</sequence>
<comment type="subcellular location">
    <subcellularLocation>
        <location evidence="1">Membrane</location>
    </subcellularLocation>
</comment>
<dbReference type="AlphaFoldDB" id="A0A0S8FVF1"/>
<reference evidence="7 8" key="1">
    <citation type="journal article" date="2015" name="Microbiome">
        <title>Genomic resolution of linkages in carbon, nitrogen, and sulfur cycling among widespread estuary sediment bacteria.</title>
        <authorList>
            <person name="Baker B.J."/>
            <person name="Lazar C.S."/>
            <person name="Teske A.P."/>
            <person name="Dick G.J."/>
        </authorList>
    </citation>
    <scope>NUCLEOTIDE SEQUENCE [LARGE SCALE GENOMIC DNA]</scope>
    <source>
        <strain evidence="7">SM23_42</strain>
    </source>
</reference>
<feature type="domain" description="Diacylglycerol glucosyltransferase N-terminal" evidence="6">
    <location>
        <begin position="59"/>
        <end position="181"/>
    </location>
</feature>
<comment type="similarity">
    <text evidence="2">Belongs to the glycosyltransferase 28 family.</text>
</comment>
<dbReference type="Proteomes" id="UP000051373">
    <property type="component" value="Unassembled WGS sequence"/>
</dbReference>
<evidence type="ECO:0000313" key="7">
    <source>
        <dbReference type="EMBL" id="KPK64661.1"/>
    </source>
</evidence>
<dbReference type="InterPro" id="IPR009695">
    <property type="entry name" value="Diacylglyc_glucosyltr_N"/>
</dbReference>
<proteinExistence type="inferred from homology"/>
<dbReference type="PANTHER" id="PTHR43025">
    <property type="entry name" value="MONOGALACTOSYLDIACYLGLYCEROL SYNTHASE"/>
    <property type="match status" value="1"/>
</dbReference>
<dbReference type="GO" id="GO:0009247">
    <property type="term" value="P:glycolipid biosynthetic process"/>
    <property type="evidence" value="ECO:0007669"/>
    <property type="project" value="InterPro"/>
</dbReference>
<dbReference type="InterPro" id="IPR007235">
    <property type="entry name" value="Glyco_trans_28_C"/>
</dbReference>
<evidence type="ECO:0000256" key="2">
    <source>
        <dbReference type="ARBA" id="ARBA00006962"/>
    </source>
</evidence>
<feature type="domain" description="Glycosyl transferase family 28 C-terminal" evidence="5">
    <location>
        <begin position="236"/>
        <end position="358"/>
    </location>
</feature>
<dbReference type="InterPro" id="IPR050519">
    <property type="entry name" value="Glycosyltransf_28_UgtP"/>
</dbReference>
<dbReference type="Gene3D" id="3.40.50.2000">
    <property type="entry name" value="Glycogen Phosphorylase B"/>
    <property type="match status" value="1"/>
</dbReference>
<evidence type="ECO:0008006" key="9">
    <source>
        <dbReference type="Google" id="ProtNLM"/>
    </source>
</evidence>
<name>A0A0S8FVF1_UNCW3</name>
<dbReference type="GO" id="GO:0016758">
    <property type="term" value="F:hexosyltransferase activity"/>
    <property type="evidence" value="ECO:0007669"/>
    <property type="project" value="InterPro"/>
</dbReference>
<gene>
    <name evidence="7" type="ORF">AMJ83_00165</name>
</gene>
<evidence type="ECO:0000256" key="4">
    <source>
        <dbReference type="ARBA" id="ARBA00022679"/>
    </source>
</evidence>
<protein>
    <recommendedName>
        <fullName evidence="9">Glycosyl transferase family 28 C-terminal domain-containing protein</fullName>
    </recommendedName>
</protein>
<evidence type="ECO:0000313" key="8">
    <source>
        <dbReference type="Proteomes" id="UP000051373"/>
    </source>
</evidence>
<dbReference type="GO" id="GO:0016020">
    <property type="term" value="C:membrane"/>
    <property type="evidence" value="ECO:0007669"/>
    <property type="project" value="UniProtKB-SubCell"/>
</dbReference>
<dbReference type="PANTHER" id="PTHR43025:SF3">
    <property type="entry name" value="MONOGALACTOSYLDIACYLGLYCEROL SYNTHASE 1, CHLOROPLASTIC"/>
    <property type="match status" value="1"/>
</dbReference>
<evidence type="ECO:0000259" key="5">
    <source>
        <dbReference type="Pfam" id="PF04101"/>
    </source>
</evidence>
<keyword evidence="4" id="KW-0808">Transferase</keyword>
<evidence type="ECO:0000259" key="6">
    <source>
        <dbReference type="Pfam" id="PF06925"/>
    </source>
</evidence>
<comment type="caution">
    <text evidence="7">The sequence shown here is derived from an EMBL/GenBank/DDBJ whole genome shotgun (WGS) entry which is preliminary data.</text>
</comment>
<evidence type="ECO:0000256" key="1">
    <source>
        <dbReference type="ARBA" id="ARBA00004370"/>
    </source>
</evidence>